<dbReference type="EnsemblPlants" id="TraesCS1D02G236000.1">
    <property type="protein sequence ID" value="TraesCS1D02G236000.1"/>
    <property type="gene ID" value="TraesCS1D02G236000"/>
</dbReference>
<dbReference type="Gramene" id="TraesWEE_scaffold_064596_01G000200.1">
    <property type="protein sequence ID" value="TraesWEE_scaffold_064596_01G000200.1"/>
    <property type="gene ID" value="TraesWEE_scaffold_064596_01G000200"/>
</dbReference>
<evidence type="ECO:0000313" key="2">
    <source>
        <dbReference type="Proteomes" id="UP000019116"/>
    </source>
</evidence>
<sequence>MGLSPSPSSPEGRWDDLPDDIAVAVASRLQVRLSHRPLCTCVARSSIYVARSLTGSSREQEADVCALGGCSRSWRRACDANFVWEGLFRRRWPATAAAMAAGGAGASRAQGWKALYINNHGRTAVAISRVVEFVESSTHNGSLEAECYLKAMSDLALMKDIGFVNVQFFLLSRNRSAIINLIGLHYSIAYLHILPNEVDKALRACQVAERKVCVSLLKLGRWFYGFRLPDDYESYKNSLSWLTSDDGAKVLVILNRGAVHEVFRLQVSLVGTNN</sequence>
<dbReference type="InterPro" id="IPR036047">
    <property type="entry name" value="F-box-like_dom_sf"/>
</dbReference>
<dbReference type="AlphaFoldDB" id="A0A3B5ZV65"/>
<name>A0A3B5ZV65_WHEAT</name>
<proteinExistence type="predicted"/>
<keyword evidence="2" id="KW-1185">Reference proteome</keyword>
<dbReference type="Gramene" id="TraesCS1D02G236000.1">
    <property type="protein sequence ID" value="TraesCS1D02G236000.1"/>
    <property type="gene ID" value="TraesCS1D02G236000"/>
</dbReference>
<dbReference type="Gramene" id="TraesROB_scaffold_078349_01G000200.1">
    <property type="protein sequence ID" value="TraesROB_scaffold_078349_01G000200.1"/>
    <property type="gene ID" value="TraesROB_scaffold_078349_01G000200"/>
</dbReference>
<dbReference type="Gramene" id="TraesSTA1D03G00502590.2">
    <property type="protein sequence ID" value="TraesSTA1D03G00502590.2"/>
    <property type="gene ID" value="TraesSTA1D03G00502590"/>
</dbReference>
<accession>A0A3B5ZV65</accession>
<evidence type="ECO:0000313" key="1">
    <source>
        <dbReference type="EnsemblPlants" id="TraesCS1D02G236000.1"/>
    </source>
</evidence>
<dbReference type="SUPFAM" id="SSF81383">
    <property type="entry name" value="F-box domain"/>
    <property type="match status" value="1"/>
</dbReference>
<dbReference type="PANTHER" id="PTHR16008:SF4">
    <property type="entry name" value="F-BOX ONLY PROTEIN 4"/>
    <property type="match status" value="1"/>
</dbReference>
<reference evidence="1" key="2">
    <citation type="submission" date="2018-10" db="UniProtKB">
        <authorList>
            <consortium name="EnsemblPlants"/>
        </authorList>
    </citation>
    <scope>IDENTIFICATION</scope>
</reference>
<dbReference type="Gramene" id="TraesNOR1D03G00511760.2">
    <property type="protein sequence ID" value="TraesNOR1D03G00511760.2"/>
    <property type="gene ID" value="TraesNOR1D03G00511760"/>
</dbReference>
<dbReference type="PaxDb" id="4565-Traes_1BL_765F3D581.1"/>
<evidence type="ECO:0008006" key="3">
    <source>
        <dbReference type="Google" id="ProtNLM"/>
    </source>
</evidence>
<dbReference type="GO" id="GO:0000209">
    <property type="term" value="P:protein polyubiquitination"/>
    <property type="evidence" value="ECO:0000318"/>
    <property type="project" value="GO_Central"/>
</dbReference>
<dbReference type="Gramene" id="TraesRN1D0100613600.1">
    <property type="protein sequence ID" value="TraesRN1D0100613600.1"/>
    <property type="gene ID" value="TraesRN1D0100613600"/>
</dbReference>
<dbReference type="GO" id="GO:0019005">
    <property type="term" value="C:SCF ubiquitin ligase complex"/>
    <property type="evidence" value="ECO:0000318"/>
    <property type="project" value="GO_Central"/>
</dbReference>
<dbReference type="Proteomes" id="UP000019116">
    <property type="component" value="Chromosome 1D"/>
</dbReference>
<dbReference type="Gramene" id="TraesARI1D03G00509520.2">
    <property type="protein sequence ID" value="TraesARI1D03G00509520.2"/>
    <property type="gene ID" value="TraesARI1D03G00509520"/>
</dbReference>
<dbReference type="Gramene" id="TraesCS1D03G0576900.1">
    <property type="protein sequence ID" value="TraesCS1D03G0576900.1.CDS"/>
    <property type="gene ID" value="TraesCS1D03G0576900"/>
</dbReference>
<dbReference type="Gramene" id="TraesSYM1D03G00510750.2">
    <property type="protein sequence ID" value="TraesSYM1D03G00510750.2"/>
    <property type="gene ID" value="TraesSYM1D03G00510750"/>
</dbReference>
<dbReference type="GO" id="GO:0031146">
    <property type="term" value="P:SCF-dependent proteasomal ubiquitin-dependent protein catabolic process"/>
    <property type="evidence" value="ECO:0000318"/>
    <property type="project" value="GO_Central"/>
</dbReference>
<organism evidence="1">
    <name type="scientific">Triticum aestivum</name>
    <name type="common">Wheat</name>
    <dbReference type="NCBI Taxonomy" id="4565"/>
    <lineage>
        <taxon>Eukaryota</taxon>
        <taxon>Viridiplantae</taxon>
        <taxon>Streptophyta</taxon>
        <taxon>Embryophyta</taxon>
        <taxon>Tracheophyta</taxon>
        <taxon>Spermatophyta</taxon>
        <taxon>Magnoliopsida</taxon>
        <taxon>Liliopsida</taxon>
        <taxon>Poales</taxon>
        <taxon>Poaceae</taxon>
        <taxon>BOP clade</taxon>
        <taxon>Pooideae</taxon>
        <taxon>Triticodae</taxon>
        <taxon>Triticeae</taxon>
        <taxon>Triticinae</taxon>
        <taxon>Triticum</taxon>
    </lineage>
</organism>
<reference evidence="1" key="1">
    <citation type="submission" date="2018-08" db="EMBL/GenBank/DDBJ databases">
        <authorList>
            <person name="Rossello M."/>
        </authorList>
    </citation>
    <scope>NUCLEOTIDE SEQUENCE [LARGE SCALE GENOMIC DNA]</scope>
    <source>
        <strain evidence="1">cv. Chinese Spring</strain>
    </source>
</reference>
<protein>
    <recommendedName>
        <fullName evidence="3">F-box domain-containing protein</fullName>
    </recommendedName>
</protein>
<dbReference type="PANTHER" id="PTHR16008">
    <property type="entry name" value="F-BOX ONLY PROTEIN 4"/>
    <property type="match status" value="1"/>
</dbReference>
<dbReference type="Gramene" id="TraesCAD_scaffold_072602_01G000200.1">
    <property type="protein sequence ID" value="TraesCAD_scaffold_072602_01G000200.1"/>
    <property type="gene ID" value="TraesCAD_scaffold_072602_01G000200"/>
</dbReference>
<dbReference type="Gramene" id="TraesCLE_scaffold_078347_01G000200.1">
    <property type="protein sequence ID" value="TraesCLE_scaffold_078347_01G000200.1"/>
    <property type="gene ID" value="TraesCLE_scaffold_078347_01G000200"/>
</dbReference>
<gene>
    <name evidence="1" type="primary">LOC123181811</name>
</gene>
<dbReference type="Gramene" id="TraesPARA_EIv1.0_0283800.3">
    <property type="protein sequence ID" value="TraesPARA_EIv1.0_0283800.3.CDS"/>
    <property type="gene ID" value="TraesPARA_EIv1.0_0283800"/>
</dbReference>
<dbReference type="OrthoDB" id="3219396at2759"/>
<dbReference type="InterPro" id="IPR039588">
    <property type="entry name" value="FBXO4"/>
</dbReference>
<dbReference type="Gene3D" id="1.20.1280.50">
    <property type="match status" value="1"/>
</dbReference>